<keyword evidence="3" id="KW-1185">Reference proteome</keyword>
<proteinExistence type="predicted"/>
<keyword evidence="1" id="KW-1133">Transmembrane helix</keyword>
<dbReference type="Proteomes" id="UP000783686">
    <property type="component" value="Unassembled WGS sequence"/>
</dbReference>
<evidence type="ECO:0000313" key="2">
    <source>
        <dbReference type="EMBL" id="CAD5211907.1"/>
    </source>
</evidence>
<organism evidence="2 3">
    <name type="scientific">Bursaphelenchus okinawaensis</name>
    <dbReference type="NCBI Taxonomy" id="465554"/>
    <lineage>
        <taxon>Eukaryota</taxon>
        <taxon>Metazoa</taxon>
        <taxon>Ecdysozoa</taxon>
        <taxon>Nematoda</taxon>
        <taxon>Chromadorea</taxon>
        <taxon>Rhabditida</taxon>
        <taxon>Tylenchina</taxon>
        <taxon>Tylenchomorpha</taxon>
        <taxon>Aphelenchoidea</taxon>
        <taxon>Aphelenchoididae</taxon>
        <taxon>Bursaphelenchus</taxon>
    </lineage>
</organism>
<sequence length="169" mass="19582">MGRPRCVRRAITSKEKRSRACSHPSSTSSDLLIVNILSMSGFLANVYVLHDVFMFFSCRDLDKLRETSRVADKVIDRMKNRPRKSNSKRVLYISNDVVETYDPFWRVTKTDQAVDQLHLYSRPKCTIPFMGPSDSSKVRQFRCNGPRWYRAFTNTLKTIIPSSILSYCT</sequence>
<gene>
    <name evidence="2" type="ORF">BOKJ2_LOCUS3936</name>
</gene>
<comment type="caution">
    <text evidence="2">The sequence shown here is derived from an EMBL/GenBank/DDBJ whole genome shotgun (WGS) entry which is preliminary data.</text>
</comment>
<dbReference type="OrthoDB" id="10629331at2759"/>
<keyword evidence="1" id="KW-0472">Membrane</keyword>
<dbReference type="Proteomes" id="UP000614601">
    <property type="component" value="Unassembled WGS sequence"/>
</dbReference>
<feature type="transmembrane region" description="Helical" evidence="1">
    <location>
        <begin position="32"/>
        <end position="56"/>
    </location>
</feature>
<dbReference type="EMBL" id="CAJFDH010000002">
    <property type="protein sequence ID" value="CAD5211907.1"/>
    <property type="molecule type" value="Genomic_DNA"/>
</dbReference>
<evidence type="ECO:0000256" key="1">
    <source>
        <dbReference type="SAM" id="Phobius"/>
    </source>
</evidence>
<name>A0A811K948_9BILA</name>
<protein>
    <submittedName>
        <fullName evidence="2">Uncharacterized protein</fullName>
    </submittedName>
</protein>
<keyword evidence="1" id="KW-0812">Transmembrane</keyword>
<dbReference type="EMBL" id="CAJFCW020000002">
    <property type="protein sequence ID" value="CAG9094675.1"/>
    <property type="molecule type" value="Genomic_DNA"/>
</dbReference>
<reference evidence="2" key="1">
    <citation type="submission" date="2020-09" db="EMBL/GenBank/DDBJ databases">
        <authorList>
            <person name="Kikuchi T."/>
        </authorList>
    </citation>
    <scope>NUCLEOTIDE SEQUENCE</scope>
    <source>
        <strain evidence="2">SH1</strain>
    </source>
</reference>
<accession>A0A811K948</accession>
<dbReference type="AlphaFoldDB" id="A0A811K948"/>
<evidence type="ECO:0000313" key="3">
    <source>
        <dbReference type="Proteomes" id="UP000614601"/>
    </source>
</evidence>